<dbReference type="GO" id="GO:0005802">
    <property type="term" value="C:trans-Golgi network"/>
    <property type="evidence" value="ECO:0007669"/>
    <property type="project" value="TreeGrafter"/>
</dbReference>
<feature type="transmembrane region" description="Helical" evidence="7">
    <location>
        <begin position="184"/>
        <end position="202"/>
    </location>
</feature>
<dbReference type="AlphaFoldDB" id="A0A8S3ZSE9"/>
<dbReference type="Pfam" id="PF09451">
    <property type="entry name" value="ATG27"/>
    <property type="match status" value="1"/>
</dbReference>
<keyword evidence="4" id="KW-0813">Transport</keyword>
<dbReference type="GO" id="GO:0015031">
    <property type="term" value="P:protein transport"/>
    <property type="evidence" value="ECO:0007669"/>
    <property type="project" value="UniProtKB-KW"/>
</dbReference>
<keyword evidence="4" id="KW-0653">Protein transport</keyword>
<sequence length="254" mass="27532">MISQYITGTKALIIQLLLLSRMELCVWGETQTCQGDGPCRCVMSDGGVVDISSIGNTDGTARFPESPSYDADLFSYNPCFPSGVQGCNNAAVCQSVNTSFVNIGSQDSAQWTFRVHYPIVTYTSVDKKIEVMLICDMNFTNPQLTVIGQLPNGTIGMMLTSRCACPEGCKGVEPTGTSSRALSAGYVTIIVFFAVIGVYLILGTSINCARYGKTGSEAIPNYSFWSAYFSLVQEGFRFTKHAVCCTKDESYQSI</sequence>
<dbReference type="Proteomes" id="UP000678393">
    <property type="component" value="Unassembled WGS sequence"/>
</dbReference>
<protein>
    <recommendedName>
        <fullName evidence="11">Cation-dependent mannose-6-phosphate receptor</fullName>
    </recommendedName>
</protein>
<gene>
    <name evidence="9" type="ORF">CUNI_LOCUS17957</name>
</gene>
<keyword evidence="2 7" id="KW-0812">Transmembrane</keyword>
<proteinExistence type="predicted"/>
<keyword evidence="3 8" id="KW-0732">Signal</keyword>
<keyword evidence="6 7" id="KW-0472">Membrane</keyword>
<evidence type="ECO:0000256" key="6">
    <source>
        <dbReference type="ARBA" id="ARBA00023136"/>
    </source>
</evidence>
<evidence type="ECO:0000256" key="8">
    <source>
        <dbReference type="SAM" id="SignalP"/>
    </source>
</evidence>
<dbReference type="InterPro" id="IPR009011">
    <property type="entry name" value="Man6P_isomerase_rcpt-bd_dom_sf"/>
</dbReference>
<comment type="caution">
    <text evidence="9">The sequence shown here is derived from an EMBL/GenBank/DDBJ whole genome shotgun (WGS) entry which is preliminary data.</text>
</comment>
<dbReference type="InterPro" id="IPR018939">
    <property type="entry name" value="Autophagy-rel_prot_27"/>
</dbReference>
<feature type="signal peptide" evidence="8">
    <location>
        <begin position="1"/>
        <end position="28"/>
    </location>
</feature>
<dbReference type="OrthoDB" id="29460at2759"/>
<accession>A0A8S3ZSE9</accession>
<dbReference type="PANTHER" id="PTHR15071">
    <property type="entry name" value="MANNOSE-6-PHOSPHATE RECEPTOR FAMILY MEMBER"/>
    <property type="match status" value="1"/>
</dbReference>
<evidence type="ECO:0008006" key="11">
    <source>
        <dbReference type="Google" id="ProtNLM"/>
    </source>
</evidence>
<dbReference type="GO" id="GO:0000139">
    <property type="term" value="C:Golgi membrane"/>
    <property type="evidence" value="ECO:0007669"/>
    <property type="project" value="UniProtKB-SubCell"/>
</dbReference>
<dbReference type="Gene3D" id="2.70.130.10">
    <property type="entry name" value="Mannose-6-phosphate receptor binding domain"/>
    <property type="match status" value="1"/>
</dbReference>
<feature type="chain" id="PRO_5035717263" description="Cation-dependent mannose-6-phosphate receptor" evidence="8">
    <location>
        <begin position="29"/>
        <end position="254"/>
    </location>
</feature>
<evidence type="ECO:0000256" key="2">
    <source>
        <dbReference type="ARBA" id="ARBA00022692"/>
    </source>
</evidence>
<evidence type="ECO:0000256" key="5">
    <source>
        <dbReference type="ARBA" id="ARBA00022989"/>
    </source>
</evidence>
<evidence type="ECO:0000256" key="1">
    <source>
        <dbReference type="ARBA" id="ARBA00004472"/>
    </source>
</evidence>
<reference evidence="9" key="1">
    <citation type="submission" date="2021-04" db="EMBL/GenBank/DDBJ databases">
        <authorList>
            <consortium name="Molecular Ecology Group"/>
        </authorList>
    </citation>
    <scope>NUCLEOTIDE SEQUENCE</scope>
</reference>
<keyword evidence="10" id="KW-1185">Reference proteome</keyword>
<comment type="subcellular location">
    <subcellularLocation>
        <location evidence="1">Preautophagosomal structure membrane</location>
        <topology evidence="1">Single-pass type I membrane protein</topology>
    </subcellularLocation>
</comment>
<evidence type="ECO:0000256" key="3">
    <source>
        <dbReference type="ARBA" id="ARBA00022729"/>
    </source>
</evidence>
<evidence type="ECO:0000256" key="4">
    <source>
        <dbReference type="ARBA" id="ARBA00022927"/>
    </source>
</evidence>
<dbReference type="GO" id="GO:0034045">
    <property type="term" value="C:phagophore assembly site membrane"/>
    <property type="evidence" value="ECO:0007669"/>
    <property type="project" value="UniProtKB-SubCell"/>
</dbReference>
<dbReference type="EMBL" id="CAJHNH020005334">
    <property type="protein sequence ID" value="CAG5132399.1"/>
    <property type="molecule type" value="Genomic_DNA"/>
</dbReference>
<dbReference type="SUPFAM" id="SSF50911">
    <property type="entry name" value="Mannose 6-phosphate receptor domain"/>
    <property type="match status" value="1"/>
</dbReference>
<organism evidence="9 10">
    <name type="scientific">Candidula unifasciata</name>
    <dbReference type="NCBI Taxonomy" id="100452"/>
    <lineage>
        <taxon>Eukaryota</taxon>
        <taxon>Metazoa</taxon>
        <taxon>Spiralia</taxon>
        <taxon>Lophotrochozoa</taxon>
        <taxon>Mollusca</taxon>
        <taxon>Gastropoda</taxon>
        <taxon>Heterobranchia</taxon>
        <taxon>Euthyneura</taxon>
        <taxon>Panpulmonata</taxon>
        <taxon>Eupulmonata</taxon>
        <taxon>Stylommatophora</taxon>
        <taxon>Helicina</taxon>
        <taxon>Helicoidea</taxon>
        <taxon>Geomitridae</taxon>
        <taxon>Candidula</taxon>
    </lineage>
</organism>
<evidence type="ECO:0000313" key="9">
    <source>
        <dbReference type="EMBL" id="CAG5132399.1"/>
    </source>
</evidence>
<evidence type="ECO:0000256" key="7">
    <source>
        <dbReference type="SAM" id="Phobius"/>
    </source>
</evidence>
<keyword evidence="5 7" id="KW-1133">Transmembrane helix</keyword>
<evidence type="ECO:0000313" key="10">
    <source>
        <dbReference type="Proteomes" id="UP000678393"/>
    </source>
</evidence>
<dbReference type="PANTHER" id="PTHR15071:SF0">
    <property type="entry name" value="MANNOSE 6-PHOSPHATE RECEPTOR-LIKE PROTEIN 1"/>
    <property type="match status" value="1"/>
</dbReference>
<name>A0A8S3ZSE9_9EUPU</name>